<feature type="domain" description="YdbS-like PH" evidence="2">
    <location>
        <begin position="73"/>
        <end position="146"/>
    </location>
</feature>
<reference evidence="4" key="1">
    <citation type="journal article" date="2019" name="Int. J. Syst. Evol. Microbiol.">
        <title>The Global Catalogue of Microorganisms (GCM) 10K type strain sequencing project: providing services to taxonomists for standard genome sequencing and annotation.</title>
        <authorList>
            <consortium name="The Broad Institute Genomics Platform"/>
            <consortium name="The Broad Institute Genome Sequencing Center for Infectious Disease"/>
            <person name="Wu L."/>
            <person name="Ma J."/>
        </authorList>
    </citation>
    <scope>NUCLEOTIDE SEQUENCE [LARGE SCALE GENOMIC DNA]</scope>
    <source>
        <strain evidence="4">CCM 8932</strain>
    </source>
</reference>
<keyword evidence="1" id="KW-0812">Transmembrane</keyword>
<name>A0ABW1R4S3_9LACO</name>
<proteinExistence type="predicted"/>
<dbReference type="PANTHER" id="PTHR34473">
    <property type="entry name" value="UPF0699 TRANSMEMBRANE PROTEIN YDBS"/>
    <property type="match status" value="1"/>
</dbReference>
<evidence type="ECO:0000313" key="4">
    <source>
        <dbReference type="Proteomes" id="UP001596253"/>
    </source>
</evidence>
<evidence type="ECO:0000313" key="3">
    <source>
        <dbReference type="EMBL" id="MFC6164878.1"/>
    </source>
</evidence>
<dbReference type="Pfam" id="PF03703">
    <property type="entry name" value="bPH_2"/>
    <property type="match status" value="1"/>
</dbReference>
<dbReference type="EMBL" id="JBHSSD010000040">
    <property type="protein sequence ID" value="MFC6164878.1"/>
    <property type="molecule type" value="Genomic_DNA"/>
</dbReference>
<dbReference type="PANTHER" id="PTHR34473:SF2">
    <property type="entry name" value="UPF0699 TRANSMEMBRANE PROTEIN YDBT"/>
    <property type="match status" value="1"/>
</dbReference>
<keyword evidence="1" id="KW-1133">Transmembrane helix</keyword>
<feature type="transmembrane region" description="Helical" evidence="1">
    <location>
        <begin position="16"/>
        <end position="39"/>
    </location>
</feature>
<organism evidence="3 4">
    <name type="scientific">Lactiplantibacillus dongliensis</name>
    <dbReference type="NCBI Taxonomy" id="2559919"/>
    <lineage>
        <taxon>Bacteria</taxon>
        <taxon>Bacillati</taxon>
        <taxon>Bacillota</taxon>
        <taxon>Bacilli</taxon>
        <taxon>Lactobacillales</taxon>
        <taxon>Lactobacillaceae</taxon>
        <taxon>Lactiplantibacillus</taxon>
    </lineage>
</organism>
<dbReference type="Proteomes" id="UP001596253">
    <property type="component" value="Unassembled WGS sequence"/>
</dbReference>
<sequence>MPTQSIKHLPKTIKTIWIWTSLIELTLGLLFAIGTWLLSRWFAPTFWHMTTIAILILTLLIVIIELVLVNYRWQFNTYLVNPRQFELHDGYFFRKQTVIPIAQIQNIKLEQGPLLRLKHLQAVTLVTAASSHKIAGIPAAESEQFKSLVMALAQEARTDD</sequence>
<feature type="transmembrane region" description="Helical" evidence="1">
    <location>
        <begin position="45"/>
        <end position="69"/>
    </location>
</feature>
<protein>
    <submittedName>
        <fullName evidence="3">PH domain-containing protein</fullName>
    </submittedName>
</protein>
<dbReference type="RefSeq" id="WP_137639541.1">
    <property type="nucleotide sequence ID" value="NZ_BJDK01000007.1"/>
</dbReference>
<accession>A0ABW1R4S3</accession>
<evidence type="ECO:0000256" key="1">
    <source>
        <dbReference type="SAM" id="Phobius"/>
    </source>
</evidence>
<comment type="caution">
    <text evidence="3">The sequence shown here is derived from an EMBL/GenBank/DDBJ whole genome shotgun (WGS) entry which is preliminary data.</text>
</comment>
<keyword evidence="4" id="KW-1185">Reference proteome</keyword>
<dbReference type="InterPro" id="IPR005182">
    <property type="entry name" value="YdbS-like_PH"/>
</dbReference>
<keyword evidence="1" id="KW-0472">Membrane</keyword>
<gene>
    <name evidence="3" type="ORF">ACFP3T_09380</name>
</gene>
<evidence type="ECO:0000259" key="2">
    <source>
        <dbReference type="Pfam" id="PF03703"/>
    </source>
</evidence>